<dbReference type="EMBL" id="MFIQ01000032">
    <property type="protein sequence ID" value="OGF92966.1"/>
    <property type="molecule type" value="Genomic_DNA"/>
</dbReference>
<name>A0A1F5XYJ6_9BACT</name>
<accession>A0A1F5XYJ6</accession>
<evidence type="ECO:0000313" key="2">
    <source>
        <dbReference type="Proteomes" id="UP000178894"/>
    </source>
</evidence>
<reference evidence="1 2" key="1">
    <citation type="journal article" date="2016" name="Nat. Commun.">
        <title>Thousands of microbial genomes shed light on interconnected biogeochemical processes in an aquifer system.</title>
        <authorList>
            <person name="Anantharaman K."/>
            <person name="Brown C.T."/>
            <person name="Hug L.A."/>
            <person name="Sharon I."/>
            <person name="Castelle C.J."/>
            <person name="Probst A.J."/>
            <person name="Thomas B.C."/>
            <person name="Singh A."/>
            <person name="Wilkins M.J."/>
            <person name="Karaoz U."/>
            <person name="Brodie E.L."/>
            <person name="Williams K.H."/>
            <person name="Hubbard S.S."/>
            <person name="Banfield J.F."/>
        </authorList>
    </citation>
    <scope>NUCLEOTIDE SEQUENCE [LARGE SCALE GENOMIC DNA]</scope>
</reference>
<dbReference type="Proteomes" id="UP000178894">
    <property type="component" value="Unassembled WGS sequence"/>
</dbReference>
<gene>
    <name evidence="1" type="ORF">A3G54_01805</name>
</gene>
<protein>
    <submittedName>
        <fullName evidence="1">Uncharacterized protein</fullName>
    </submittedName>
</protein>
<evidence type="ECO:0000313" key="1">
    <source>
        <dbReference type="EMBL" id="OGF92966.1"/>
    </source>
</evidence>
<organism evidence="1 2">
    <name type="scientific">Candidatus Giovannonibacteria bacterium RIFCSPLOWO2_12_FULL_44_15</name>
    <dbReference type="NCBI Taxonomy" id="1798364"/>
    <lineage>
        <taxon>Bacteria</taxon>
        <taxon>Candidatus Giovannoniibacteriota</taxon>
    </lineage>
</organism>
<dbReference type="AlphaFoldDB" id="A0A1F5XYJ6"/>
<comment type="caution">
    <text evidence="1">The sequence shown here is derived from an EMBL/GenBank/DDBJ whole genome shotgun (WGS) entry which is preliminary data.</text>
</comment>
<sequence>MTLIGTSAYFMIEKGTNVGRIVFPEGNKSAALWSKRSGKIVILIGLEEGILTEDEAKMIRNMIESSLLPNEDPMDMIRQGEHQTTKGSFDRLSLFHDDVIISMSEDPDVGSLRHTQRMLETMQGKIRSMKERIEH</sequence>
<proteinExistence type="predicted"/>